<dbReference type="Proteomes" id="UP000001402">
    <property type="component" value="Chromosome"/>
</dbReference>
<sequence length="116" mass="13004">MGAYQENYGAIDWSKEIPMPRRARPDVTAQRSDFPCPRIASDVMEPVQSQLDGKIYDSKSALRRTYRAAGVIEVGNDPARLKPRKRQKVDDKAIAEAVDKAAARVERGERSLYPGK</sequence>
<name>E6VFM0_RHOPX</name>
<accession>E6VFM0</accession>
<dbReference type="AlphaFoldDB" id="E6VFM0"/>
<reference evidence="1" key="1">
    <citation type="submission" date="2010-12" db="EMBL/GenBank/DDBJ databases">
        <title>Complete sequence of Rhodopseudomonas palustris DX-1.</title>
        <authorList>
            <consortium name="US DOE Joint Genome Institute"/>
            <person name="Lucas S."/>
            <person name="Copeland A."/>
            <person name="Lapidus A."/>
            <person name="Cheng J.-F."/>
            <person name="Goodwin L."/>
            <person name="Pitluck S."/>
            <person name="Misra M."/>
            <person name="Chertkov O."/>
            <person name="Detter J.C."/>
            <person name="Han C."/>
            <person name="Tapia R."/>
            <person name="Land M."/>
            <person name="Hauser L."/>
            <person name="Kyrpides N."/>
            <person name="Ivanova N."/>
            <person name="Ovchinnikova G."/>
            <person name="Logan B."/>
            <person name="Oda Y."/>
            <person name="Harwood C."/>
            <person name="Woyke T."/>
        </authorList>
    </citation>
    <scope>NUCLEOTIDE SEQUENCE [LARGE SCALE GENOMIC DNA]</scope>
    <source>
        <strain evidence="1">DX-1</strain>
    </source>
</reference>
<dbReference type="BioCyc" id="RPAL652103:RPDX1_RS12410-MONOMER"/>
<gene>
    <name evidence="1" type="ordered locus">Rpdx1_2521</name>
</gene>
<dbReference type="EMBL" id="CP002418">
    <property type="protein sequence ID" value="ADU44112.1"/>
    <property type="molecule type" value="Genomic_DNA"/>
</dbReference>
<dbReference type="STRING" id="652103.Rpdx1_2521"/>
<protein>
    <submittedName>
        <fullName evidence="1">Uncharacterized protein</fullName>
    </submittedName>
</protein>
<organism evidence="1">
    <name type="scientific">Rhodopseudomonas palustris (strain DX-1)</name>
    <dbReference type="NCBI Taxonomy" id="652103"/>
    <lineage>
        <taxon>Bacteria</taxon>
        <taxon>Pseudomonadati</taxon>
        <taxon>Pseudomonadota</taxon>
        <taxon>Alphaproteobacteria</taxon>
        <taxon>Hyphomicrobiales</taxon>
        <taxon>Nitrobacteraceae</taxon>
        <taxon>Rhodopseudomonas</taxon>
    </lineage>
</organism>
<evidence type="ECO:0000313" key="1">
    <source>
        <dbReference type="EMBL" id="ADU44112.1"/>
    </source>
</evidence>
<dbReference type="KEGG" id="rpx:Rpdx1_2521"/>
<dbReference type="OrthoDB" id="7221235at2"/>
<dbReference type="eggNOG" id="ENOG5033K9J">
    <property type="taxonomic scope" value="Bacteria"/>
</dbReference>
<proteinExistence type="predicted"/>
<dbReference type="HOGENOM" id="CLU_2261541_0_0_5"/>